<dbReference type="HOGENOM" id="CLU_000288_35_3_1"/>
<dbReference type="FunFam" id="3.30.430.20:FF:000031">
    <property type="entry name" value="Putative serine/threonine-specific protein kinase"/>
    <property type="match status" value="1"/>
</dbReference>
<dbReference type="GO" id="GO:0005524">
    <property type="term" value="F:ATP binding"/>
    <property type="evidence" value="ECO:0007669"/>
    <property type="project" value="UniProtKB-UniRule"/>
</dbReference>
<feature type="domain" description="Protein kinase" evidence="17">
    <location>
        <begin position="374"/>
        <end position="660"/>
    </location>
</feature>
<evidence type="ECO:0000256" key="9">
    <source>
        <dbReference type="ARBA" id="ARBA00022840"/>
    </source>
</evidence>
<evidence type="ECO:0000259" key="17">
    <source>
        <dbReference type="PROSITE" id="PS50011"/>
    </source>
</evidence>
<evidence type="ECO:0000256" key="10">
    <source>
        <dbReference type="ARBA" id="ARBA00022989"/>
    </source>
</evidence>
<keyword evidence="12" id="KW-0325">Glycoprotein</keyword>
<dbReference type="GO" id="GO:0005886">
    <property type="term" value="C:plasma membrane"/>
    <property type="evidence" value="ECO:0007669"/>
    <property type="project" value="TreeGrafter"/>
</dbReference>
<dbReference type="InterPro" id="IPR000719">
    <property type="entry name" value="Prot_kinase_dom"/>
</dbReference>
<evidence type="ECO:0000313" key="20">
    <source>
        <dbReference type="Proteomes" id="UP000026960"/>
    </source>
</evidence>
<dbReference type="FunFam" id="1.10.510.10:FF:000129">
    <property type="entry name" value="cysteine-rich receptor-like protein kinase 10"/>
    <property type="match status" value="1"/>
</dbReference>
<dbReference type="GO" id="GO:0006950">
    <property type="term" value="P:response to stress"/>
    <property type="evidence" value="ECO:0007669"/>
    <property type="project" value="UniProtKB-ARBA"/>
</dbReference>
<keyword evidence="11 15" id="KW-0472">Membrane</keyword>
<evidence type="ECO:0000256" key="14">
    <source>
        <dbReference type="SAM" id="MobiDB-lite"/>
    </source>
</evidence>
<dbReference type="PROSITE" id="PS00108">
    <property type="entry name" value="PROTEIN_KINASE_ST"/>
    <property type="match status" value="1"/>
</dbReference>
<keyword evidence="2" id="KW-0723">Serine/threonine-protein kinase</keyword>
<dbReference type="PaxDb" id="65489-OBART07G14640.1"/>
<feature type="domain" description="Gnk2-homologous" evidence="18">
    <location>
        <begin position="149"/>
        <end position="261"/>
    </location>
</feature>
<dbReference type="InterPro" id="IPR002902">
    <property type="entry name" value="GNK2"/>
</dbReference>
<sequence>MAILTVLPLVLVMLLLPLAAIASGDPPWQHYCGSSGNYTAGSKYQANLQALAATLPSTASSSSPALFAKDAAGAGDAEPDRVFALTLCRGDTASANASSSSCADCASRAFRDAQSVCPYSKEVAVYYDPCLLYFSGDDFLSSPANPAQVRLYDVDRSTRRGGGGADFVTLVRALLSYTMQWAVPYNSTGGGAAAVRWYTTVRMDVVTPPLFSLMQCTPDMSGGDCRQCLQDLVGNTTFNGSVSGVRNIGARCGYRYDTYKFYGGEPKLKIGSLSEINSTAPSSPPPPPPVTETRSGRKKVLTIALLVPLIALCPVVIFCFAWIRRLRNHYSCVISLLITQINVAKKGYNGQRRSIKALETRRKRFRIEDATSNFSEDKKLGEGGFGSVYKGQLPNGLEVAVKRLAAHSSQGLVEFKNEIQLIAKLQHTNLVNLRGCCIQGEENLLIYEYMPNKSLDFFIFDLKREALLNWKTRLNIIEGITQGLLYLHKHSRLCIIHRDLKASNILLDRDMNPKISDFGLAKIFDSNDVQRNTKRVVGTYGYMAPEYASEGCFSLKSDVFSFGVLVLEIISGKRNAGFHQYGDFFNLLGYAWQLWKDGSWHELVDPSLVSKGQMMEIKKCMKVALLCVQENAVDRPTMSAVVKMLSSELKILPEPKQPAFFNVRVKHGELSNTAPSSINDVTITIVNGR</sequence>
<dbReference type="Pfam" id="PF01657">
    <property type="entry name" value="Stress-antifung"/>
    <property type="match status" value="1"/>
</dbReference>
<keyword evidence="20" id="KW-1185">Reference proteome</keyword>
<dbReference type="Gene3D" id="3.30.200.20">
    <property type="entry name" value="Phosphorylase Kinase, domain 1"/>
    <property type="match status" value="1"/>
</dbReference>
<dbReference type="Pfam" id="PF07714">
    <property type="entry name" value="PK_Tyr_Ser-Thr"/>
    <property type="match status" value="1"/>
</dbReference>
<dbReference type="SMART" id="SM00220">
    <property type="entry name" value="S_TKc"/>
    <property type="match status" value="1"/>
</dbReference>
<dbReference type="FunFam" id="3.30.200.20:FF:000162">
    <property type="entry name" value="Adenine nucleotide alpha hydrolase-like domain kinase"/>
    <property type="match status" value="1"/>
</dbReference>
<keyword evidence="5 16" id="KW-0732">Signal</keyword>
<comment type="subcellular location">
    <subcellularLocation>
        <location evidence="1">Membrane</location>
        <topology evidence="1">Single-pass membrane protein</topology>
    </subcellularLocation>
</comment>
<dbReference type="InterPro" id="IPR038408">
    <property type="entry name" value="GNK2_sf"/>
</dbReference>
<accession>A0A0D3GR33</accession>
<reference evidence="19" key="2">
    <citation type="submission" date="2015-03" db="UniProtKB">
        <authorList>
            <consortium name="EnsemblPlants"/>
        </authorList>
    </citation>
    <scope>IDENTIFICATION</scope>
</reference>
<feature type="signal peptide" evidence="16">
    <location>
        <begin position="1"/>
        <end position="24"/>
    </location>
</feature>
<dbReference type="SUPFAM" id="SSF56112">
    <property type="entry name" value="Protein kinase-like (PK-like)"/>
    <property type="match status" value="1"/>
</dbReference>
<dbReference type="InterPro" id="IPR017441">
    <property type="entry name" value="Protein_kinase_ATP_BS"/>
</dbReference>
<evidence type="ECO:0000256" key="16">
    <source>
        <dbReference type="SAM" id="SignalP"/>
    </source>
</evidence>
<dbReference type="PANTHER" id="PTHR27002">
    <property type="entry name" value="RECEPTOR-LIKE SERINE/THREONINE-PROTEIN KINASE SD1-8"/>
    <property type="match status" value="1"/>
</dbReference>
<evidence type="ECO:0000256" key="13">
    <source>
        <dbReference type="PROSITE-ProRule" id="PRU10141"/>
    </source>
</evidence>
<organism evidence="19">
    <name type="scientific">Oryza barthii</name>
    <dbReference type="NCBI Taxonomy" id="65489"/>
    <lineage>
        <taxon>Eukaryota</taxon>
        <taxon>Viridiplantae</taxon>
        <taxon>Streptophyta</taxon>
        <taxon>Embryophyta</taxon>
        <taxon>Tracheophyta</taxon>
        <taxon>Spermatophyta</taxon>
        <taxon>Magnoliopsida</taxon>
        <taxon>Liliopsida</taxon>
        <taxon>Poales</taxon>
        <taxon>Poaceae</taxon>
        <taxon>BOP clade</taxon>
        <taxon>Oryzoideae</taxon>
        <taxon>Oryzeae</taxon>
        <taxon>Oryzinae</taxon>
        <taxon>Oryza</taxon>
    </lineage>
</organism>
<feature type="transmembrane region" description="Helical" evidence="15">
    <location>
        <begin position="300"/>
        <end position="323"/>
    </location>
</feature>
<dbReference type="InterPro" id="IPR011009">
    <property type="entry name" value="Kinase-like_dom_sf"/>
</dbReference>
<evidence type="ECO:0000256" key="8">
    <source>
        <dbReference type="ARBA" id="ARBA00022777"/>
    </source>
</evidence>
<protein>
    <submittedName>
        <fullName evidence="19">Uncharacterized protein</fullName>
    </submittedName>
</protein>
<evidence type="ECO:0000256" key="3">
    <source>
        <dbReference type="ARBA" id="ARBA00022679"/>
    </source>
</evidence>
<feature type="binding site" evidence="13">
    <location>
        <position position="402"/>
    </location>
    <ligand>
        <name>ATP</name>
        <dbReference type="ChEBI" id="CHEBI:30616"/>
    </ligand>
</feature>
<keyword evidence="4 15" id="KW-0812">Transmembrane</keyword>
<dbReference type="InterPro" id="IPR001245">
    <property type="entry name" value="Ser-Thr/Tyr_kinase_cat_dom"/>
</dbReference>
<evidence type="ECO:0000256" key="1">
    <source>
        <dbReference type="ARBA" id="ARBA00004167"/>
    </source>
</evidence>
<dbReference type="Gramene" id="OBART07G14640.1">
    <property type="protein sequence ID" value="OBART07G14640.1"/>
    <property type="gene ID" value="OBART07G14640"/>
</dbReference>
<dbReference type="AlphaFoldDB" id="A0A0D3GR33"/>
<proteinExistence type="predicted"/>
<dbReference type="CDD" id="cd14066">
    <property type="entry name" value="STKc_IRAK"/>
    <property type="match status" value="1"/>
</dbReference>
<dbReference type="Gene3D" id="1.10.510.10">
    <property type="entry name" value="Transferase(Phosphotransferase) domain 1"/>
    <property type="match status" value="1"/>
</dbReference>
<dbReference type="FunFam" id="3.30.430.20:FF:000004">
    <property type="entry name" value="Receptor-like serine-threonine protein kinase"/>
    <property type="match status" value="1"/>
</dbReference>
<keyword evidence="7 13" id="KW-0547">Nucleotide-binding</keyword>
<evidence type="ECO:0000313" key="19">
    <source>
        <dbReference type="EnsemblPlants" id="OBART07G14640.1"/>
    </source>
</evidence>
<keyword evidence="9 13" id="KW-0067">ATP-binding</keyword>
<keyword evidence="3" id="KW-0808">Transferase</keyword>
<evidence type="ECO:0000256" key="2">
    <source>
        <dbReference type="ARBA" id="ARBA00022527"/>
    </source>
</evidence>
<dbReference type="InterPro" id="IPR008271">
    <property type="entry name" value="Ser/Thr_kinase_AS"/>
</dbReference>
<feature type="domain" description="Gnk2-homologous" evidence="18">
    <location>
        <begin position="26"/>
        <end position="139"/>
    </location>
</feature>
<evidence type="ECO:0000259" key="18">
    <source>
        <dbReference type="PROSITE" id="PS51473"/>
    </source>
</evidence>
<keyword evidence="8" id="KW-0418">Kinase</keyword>
<dbReference type="CDD" id="cd23509">
    <property type="entry name" value="Gnk2-like"/>
    <property type="match status" value="2"/>
</dbReference>
<dbReference type="eggNOG" id="ENOG502QWDY">
    <property type="taxonomic scope" value="Eukaryota"/>
</dbReference>
<dbReference type="GO" id="GO:0004674">
    <property type="term" value="F:protein serine/threonine kinase activity"/>
    <property type="evidence" value="ECO:0007669"/>
    <property type="project" value="UniProtKB-KW"/>
</dbReference>
<name>A0A0D3GR33_9ORYZ</name>
<dbReference type="PROSITE" id="PS00107">
    <property type="entry name" value="PROTEIN_KINASE_ATP"/>
    <property type="match status" value="1"/>
</dbReference>
<keyword evidence="6" id="KW-0677">Repeat</keyword>
<evidence type="ECO:0000256" key="11">
    <source>
        <dbReference type="ARBA" id="ARBA00023136"/>
    </source>
</evidence>
<evidence type="ECO:0000256" key="15">
    <source>
        <dbReference type="SAM" id="Phobius"/>
    </source>
</evidence>
<evidence type="ECO:0000256" key="7">
    <source>
        <dbReference type="ARBA" id="ARBA00022741"/>
    </source>
</evidence>
<dbReference type="Proteomes" id="UP000026960">
    <property type="component" value="Chromosome 7"/>
</dbReference>
<dbReference type="EnsemblPlants" id="OBART07G14640.1">
    <property type="protein sequence ID" value="OBART07G14640.1"/>
    <property type="gene ID" value="OBART07G14640"/>
</dbReference>
<evidence type="ECO:0000256" key="12">
    <source>
        <dbReference type="ARBA" id="ARBA00023180"/>
    </source>
</evidence>
<dbReference type="Gene3D" id="3.30.430.20">
    <property type="entry name" value="Gnk2 domain, C-X8-C-X2-C motif"/>
    <property type="match status" value="2"/>
</dbReference>
<dbReference type="PANTHER" id="PTHR27002:SF892">
    <property type="entry name" value="OS07G0487300 PROTEIN"/>
    <property type="match status" value="1"/>
</dbReference>
<evidence type="ECO:0000256" key="4">
    <source>
        <dbReference type="ARBA" id="ARBA00022692"/>
    </source>
</evidence>
<evidence type="ECO:0000256" key="6">
    <source>
        <dbReference type="ARBA" id="ARBA00022737"/>
    </source>
</evidence>
<keyword evidence="10 15" id="KW-1133">Transmembrane helix</keyword>
<reference evidence="19" key="1">
    <citation type="journal article" date="2009" name="Rice">
        <title>De Novo Next Generation Sequencing of Plant Genomes.</title>
        <authorList>
            <person name="Rounsley S."/>
            <person name="Marri P.R."/>
            <person name="Yu Y."/>
            <person name="He R."/>
            <person name="Sisneros N."/>
            <person name="Goicoechea J.L."/>
            <person name="Lee S.J."/>
            <person name="Angelova A."/>
            <person name="Kudrna D."/>
            <person name="Luo M."/>
            <person name="Affourtit J."/>
            <person name="Desany B."/>
            <person name="Knight J."/>
            <person name="Niazi F."/>
            <person name="Egholm M."/>
            <person name="Wing R.A."/>
        </authorList>
    </citation>
    <scope>NUCLEOTIDE SEQUENCE [LARGE SCALE GENOMIC DNA]</scope>
    <source>
        <strain evidence="19">cv. IRGC 105608</strain>
    </source>
</reference>
<dbReference type="STRING" id="65489.A0A0D3GR33"/>
<evidence type="ECO:0000256" key="5">
    <source>
        <dbReference type="ARBA" id="ARBA00022729"/>
    </source>
</evidence>
<dbReference type="PROSITE" id="PS51473">
    <property type="entry name" value="GNK2"/>
    <property type="match status" value="2"/>
</dbReference>
<feature type="chain" id="PRO_5002262821" evidence="16">
    <location>
        <begin position="25"/>
        <end position="689"/>
    </location>
</feature>
<dbReference type="PROSITE" id="PS50011">
    <property type="entry name" value="PROTEIN_KINASE_DOM"/>
    <property type="match status" value="1"/>
</dbReference>
<feature type="region of interest" description="Disordered" evidence="14">
    <location>
        <begin position="275"/>
        <end position="294"/>
    </location>
</feature>